<accession>A0A3P6BCG3</accession>
<name>A0A3P6BCG3_BRAOL</name>
<organism evidence="1">
    <name type="scientific">Brassica oleracea</name>
    <name type="common">Wild cabbage</name>
    <dbReference type="NCBI Taxonomy" id="3712"/>
    <lineage>
        <taxon>Eukaryota</taxon>
        <taxon>Viridiplantae</taxon>
        <taxon>Streptophyta</taxon>
        <taxon>Embryophyta</taxon>
        <taxon>Tracheophyta</taxon>
        <taxon>Spermatophyta</taxon>
        <taxon>Magnoliopsida</taxon>
        <taxon>eudicotyledons</taxon>
        <taxon>Gunneridae</taxon>
        <taxon>Pentapetalae</taxon>
        <taxon>rosids</taxon>
        <taxon>malvids</taxon>
        <taxon>Brassicales</taxon>
        <taxon>Brassicaceae</taxon>
        <taxon>Brassiceae</taxon>
        <taxon>Brassica</taxon>
    </lineage>
</organism>
<dbReference type="AlphaFoldDB" id="A0A3P6BCG3"/>
<protein>
    <submittedName>
        <fullName evidence="1">Uncharacterized protein</fullName>
    </submittedName>
</protein>
<reference evidence="1" key="1">
    <citation type="submission" date="2018-11" db="EMBL/GenBank/DDBJ databases">
        <authorList>
            <consortium name="Genoscope - CEA"/>
            <person name="William W."/>
        </authorList>
    </citation>
    <scope>NUCLEOTIDE SEQUENCE</scope>
</reference>
<proteinExistence type="predicted"/>
<gene>
    <name evidence="1" type="ORF">BOLC3T17070H</name>
</gene>
<sequence length="62" mass="6894">MASLSTTLKPLASFSPFVKQRNPNSNSNACLVHLSHTQLHKLHVVQTRRVRGSQETHVRGCS</sequence>
<evidence type="ECO:0000313" key="1">
    <source>
        <dbReference type="EMBL" id="VDC93728.1"/>
    </source>
</evidence>
<dbReference type="EMBL" id="LR031872">
    <property type="protein sequence ID" value="VDC93728.1"/>
    <property type="molecule type" value="Genomic_DNA"/>
</dbReference>